<feature type="transmembrane region" description="Helical" evidence="2">
    <location>
        <begin position="12"/>
        <end position="31"/>
    </location>
</feature>
<dbReference type="InterPro" id="IPR048254">
    <property type="entry name" value="CDP_ALCOHOL_P_TRANSF_CS"/>
</dbReference>
<reference evidence="3" key="1">
    <citation type="journal article" date="2015" name="Proc. Natl. Acad. Sci. U.S.A.">
        <title>Networks of energetic and metabolic interactions define dynamics in microbial communities.</title>
        <authorList>
            <person name="Embree M."/>
            <person name="Liu J.K."/>
            <person name="Al-Bassam M.M."/>
            <person name="Zengler K."/>
        </authorList>
    </citation>
    <scope>NUCLEOTIDE SEQUENCE</scope>
</reference>
<dbReference type="EC" id="2.7.8.5" evidence="3"/>
<dbReference type="Pfam" id="PF01066">
    <property type="entry name" value="CDP-OH_P_transf"/>
    <property type="match status" value="1"/>
</dbReference>
<feature type="transmembrane region" description="Helical" evidence="2">
    <location>
        <begin position="176"/>
        <end position="194"/>
    </location>
</feature>
<dbReference type="PROSITE" id="PS00379">
    <property type="entry name" value="CDP_ALCOHOL_P_TRANSF"/>
    <property type="match status" value="1"/>
</dbReference>
<feature type="transmembrane region" description="Helical" evidence="2">
    <location>
        <begin position="37"/>
        <end position="64"/>
    </location>
</feature>
<evidence type="ECO:0000256" key="1">
    <source>
        <dbReference type="ARBA" id="ARBA00022679"/>
    </source>
</evidence>
<organism evidence="3">
    <name type="scientific">hydrocarbon metagenome</name>
    <dbReference type="NCBI Taxonomy" id="938273"/>
    <lineage>
        <taxon>unclassified sequences</taxon>
        <taxon>metagenomes</taxon>
        <taxon>ecological metagenomes</taxon>
    </lineage>
</organism>
<keyword evidence="1 3" id="KW-0808">Transferase</keyword>
<evidence type="ECO:0000256" key="2">
    <source>
        <dbReference type="SAM" id="Phobius"/>
    </source>
</evidence>
<gene>
    <name evidence="3" type="ORF">ASZ90_013204</name>
</gene>
<keyword evidence="2" id="KW-0812">Transmembrane</keyword>
<sequence length="202" mass="22102">MLKATLRSEKTDRLAGGLAAIGLSPNAWTLISLVPALAGLVALVMHQLALGLAMFALSAFIDIVDGTVARVTNQVSDKGAYIDGVVDRYVELMLYLGLLIYIGRGEFFGLPNEVWIVLLIFGGLMTSFVRAYADHRGIVKDPGELKRMGGLLERLERLMLLYFGMFLGLFDIQWLMAVIALTALLANATALQRIRFALRAKS</sequence>
<dbReference type="Gene3D" id="1.20.120.1760">
    <property type="match status" value="1"/>
</dbReference>
<proteinExistence type="predicted"/>
<name>A0A0W8F9L8_9ZZZZ</name>
<evidence type="ECO:0000313" key="3">
    <source>
        <dbReference type="EMBL" id="KUG17107.1"/>
    </source>
</evidence>
<dbReference type="GO" id="GO:0008444">
    <property type="term" value="F:CDP-diacylglycerol-glycerol-3-phosphate 3-phosphatidyltransferase activity"/>
    <property type="evidence" value="ECO:0007669"/>
    <property type="project" value="UniProtKB-EC"/>
</dbReference>
<feature type="transmembrane region" description="Helical" evidence="2">
    <location>
        <begin position="114"/>
        <end position="133"/>
    </location>
</feature>
<dbReference type="GO" id="GO:0008654">
    <property type="term" value="P:phospholipid biosynthetic process"/>
    <property type="evidence" value="ECO:0007669"/>
    <property type="project" value="InterPro"/>
</dbReference>
<comment type="caution">
    <text evidence="3">The sequence shown here is derived from an EMBL/GenBank/DDBJ whole genome shotgun (WGS) entry which is preliminary data.</text>
</comment>
<keyword evidence="2" id="KW-0472">Membrane</keyword>
<dbReference type="AlphaFoldDB" id="A0A0W8F9L8"/>
<accession>A0A0W8F9L8</accession>
<keyword evidence="2" id="KW-1133">Transmembrane helix</keyword>
<dbReference type="GO" id="GO:0016020">
    <property type="term" value="C:membrane"/>
    <property type="evidence" value="ECO:0007669"/>
    <property type="project" value="InterPro"/>
</dbReference>
<dbReference type="EMBL" id="LNQE01001462">
    <property type="protein sequence ID" value="KUG17107.1"/>
    <property type="molecule type" value="Genomic_DNA"/>
</dbReference>
<protein>
    <submittedName>
        <fullName evidence="3">Cdp-diacylglycerol--glycerol-3-phosphate 3-phosphatidyltransferase</fullName>
        <ecNumber evidence="3">2.7.8.5</ecNumber>
    </submittedName>
</protein>
<dbReference type="InterPro" id="IPR043130">
    <property type="entry name" value="CDP-OH_PTrfase_TM_dom"/>
</dbReference>
<dbReference type="InterPro" id="IPR000462">
    <property type="entry name" value="CDP-OH_P_trans"/>
</dbReference>